<organism evidence="2 3">
    <name type="scientific">Elusimicrobium minutum (strain Pei191)</name>
    <dbReference type="NCBI Taxonomy" id="445932"/>
    <lineage>
        <taxon>Bacteria</taxon>
        <taxon>Pseudomonadati</taxon>
        <taxon>Elusimicrobiota</taxon>
        <taxon>Elusimicrobia</taxon>
        <taxon>Elusimicrobiales</taxon>
        <taxon>Elusimicrobiaceae</taxon>
        <taxon>Elusimicrobium</taxon>
    </lineage>
</organism>
<dbReference type="Proteomes" id="UP000001029">
    <property type="component" value="Chromosome"/>
</dbReference>
<feature type="signal peptide" evidence="1">
    <location>
        <begin position="1"/>
        <end position="23"/>
    </location>
</feature>
<evidence type="ECO:0000313" key="3">
    <source>
        <dbReference type="Proteomes" id="UP000001029"/>
    </source>
</evidence>
<dbReference type="EMBL" id="CP001055">
    <property type="protein sequence ID" value="ACC97660.1"/>
    <property type="molecule type" value="Genomic_DNA"/>
</dbReference>
<evidence type="ECO:0000256" key="1">
    <source>
        <dbReference type="SAM" id="SignalP"/>
    </source>
</evidence>
<dbReference type="KEGG" id="emi:Emin_0094"/>
<name>B2KAW4_ELUMP</name>
<dbReference type="AlphaFoldDB" id="B2KAW4"/>
<keyword evidence="1" id="KW-0732">Signal</keyword>
<proteinExistence type="predicted"/>
<dbReference type="RefSeq" id="WP_012414275.1">
    <property type="nucleotide sequence ID" value="NC_010644.1"/>
</dbReference>
<dbReference type="HOGENOM" id="CLU_1406828_0_0_0"/>
<accession>B2KAW4</accession>
<sequence>MKKITKITSAAFLAVLLSVCAFASVNIFELAAKGDIAALKRNVSKENILTKNERGESLFHVAKDEATAEFLFSVLKEKKHQEALNKIQIVSKDMPTAPFALSFAASSEAKTEIAKLKDNKNNNALEAALEKHNSSADFYAKFLKTKPTETLAKKTVEKMSDKKAVEAKKKEITLGYAAYFAAFESKFGRSSFQ</sequence>
<reference evidence="2 3" key="1">
    <citation type="journal article" date="2009" name="Appl. Environ. Microbiol.">
        <title>Genomic analysis of 'Elusimicrobium minutum,' the first cultivated representative of the phylum 'Elusimicrobia' (formerly termite group 1).</title>
        <authorList>
            <person name="Herlemann D.P.R."/>
            <person name="Geissinger O."/>
            <person name="Ikeda-Ohtsubo W."/>
            <person name="Kunin V."/>
            <person name="Sun H."/>
            <person name="Lapidus A."/>
            <person name="Hugenholtz P."/>
            <person name="Brune A."/>
        </authorList>
    </citation>
    <scope>NUCLEOTIDE SEQUENCE [LARGE SCALE GENOMIC DNA]</scope>
    <source>
        <strain evidence="2 3">Pei191</strain>
    </source>
</reference>
<feature type="chain" id="PRO_5002779793" evidence="1">
    <location>
        <begin position="24"/>
        <end position="193"/>
    </location>
</feature>
<keyword evidence="3" id="KW-1185">Reference proteome</keyword>
<evidence type="ECO:0000313" key="2">
    <source>
        <dbReference type="EMBL" id="ACC97660.1"/>
    </source>
</evidence>
<protein>
    <submittedName>
        <fullName evidence="2">Uncharacterized protein</fullName>
    </submittedName>
</protein>
<gene>
    <name evidence="2" type="ordered locus">Emin_0094</name>
</gene>